<dbReference type="Proteomes" id="UP001303902">
    <property type="component" value="Chromosome"/>
</dbReference>
<accession>A0ABZ0L4J5</accession>
<organism evidence="1 2">
    <name type="scientific">Sporosarcina oncorhynchi</name>
    <dbReference type="NCBI Taxonomy" id="3056444"/>
    <lineage>
        <taxon>Bacteria</taxon>
        <taxon>Bacillati</taxon>
        <taxon>Bacillota</taxon>
        <taxon>Bacilli</taxon>
        <taxon>Bacillales</taxon>
        <taxon>Caryophanaceae</taxon>
        <taxon>Sporosarcina</taxon>
    </lineage>
</organism>
<dbReference type="RefSeq" id="WP_317967635.1">
    <property type="nucleotide sequence ID" value="NZ_CP129118.1"/>
</dbReference>
<keyword evidence="2" id="KW-1185">Reference proteome</keyword>
<evidence type="ECO:0008006" key="3">
    <source>
        <dbReference type="Google" id="ProtNLM"/>
    </source>
</evidence>
<name>A0ABZ0L4J5_9BACL</name>
<reference evidence="1 2" key="1">
    <citation type="submission" date="2023-06" db="EMBL/GenBank/DDBJ databases">
        <title>Sporosarcina sp. nov., isolated from Korean tranditional fermented seafood 'Jeotgal'.</title>
        <authorList>
            <person name="Yang A.I."/>
            <person name="Shin N.-R."/>
        </authorList>
    </citation>
    <scope>NUCLEOTIDE SEQUENCE [LARGE SCALE GENOMIC DNA]</scope>
    <source>
        <strain evidence="1 2">T2O-4</strain>
    </source>
</reference>
<sequence length="77" mass="9268">MSRCTIDHSLEDVLLKLNEQQAFIPKELYNSGLHFLDETRDQETLNEVFHLLKKYDLAEDEERERRNVGMRELFQQT</sequence>
<gene>
    <name evidence="1" type="ORF">QWT69_16785</name>
</gene>
<evidence type="ECO:0000313" key="1">
    <source>
        <dbReference type="EMBL" id="WOV87481.1"/>
    </source>
</evidence>
<protein>
    <recommendedName>
        <fullName evidence="3">Group-specific protein</fullName>
    </recommendedName>
</protein>
<evidence type="ECO:0000313" key="2">
    <source>
        <dbReference type="Proteomes" id="UP001303902"/>
    </source>
</evidence>
<proteinExistence type="predicted"/>
<dbReference type="EMBL" id="CP129118">
    <property type="protein sequence ID" value="WOV87481.1"/>
    <property type="molecule type" value="Genomic_DNA"/>
</dbReference>